<feature type="compositionally biased region" description="Polar residues" evidence="2">
    <location>
        <begin position="505"/>
        <end position="523"/>
    </location>
</feature>
<dbReference type="Gene3D" id="1.10.555.10">
    <property type="entry name" value="Rho GTPase activation protein"/>
    <property type="match status" value="1"/>
</dbReference>
<dbReference type="SUPFAM" id="SSF48350">
    <property type="entry name" value="GTPase activation domain, GAP"/>
    <property type="match status" value="1"/>
</dbReference>
<evidence type="ECO:0000259" key="4">
    <source>
        <dbReference type="PROSITE" id="PS50106"/>
    </source>
</evidence>
<feature type="region of interest" description="Disordered" evidence="2">
    <location>
        <begin position="505"/>
        <end position="601"/>
    </location>
</feature>
<dbReference type="OMA" id="ATTCQKG"/>
<evidence type="ECO:0000259" key="5">
    <source>
        <dbReference type="PROSITE" id="PS50238"/>
    </source>
</evidence>
<dbReference type="OrthoDB" id="120383at2759"/>
<dbReference type="Pfam" id="PF00595">
    <property type="entry name" value="PDZ"/>
    <property type="match status" value="1"/>
</dbReference>
<dbReference type="SMART" id="SM00239">
    <property type="entry name" value="C2"/>
    <property type="match status" value="1"/>
</dbReference>
<feature type="region of interest" description="Disordered" evidence="2">
    <location>
        <begin position="378"/>
        <end position="411"/>
    </location>
</feature>
<dbReference type="PROSITE" id="PS50004">
    <property type="entry name" value="C2"/>
    <property type="match status" value="1"/>
</dbReference>
<dbReference type="GO" id="GO:0005096">
    <property type="term" value="F:GTPase activator activity"/>
    <property type="evidence" value="ECO:0007669"/>
    <property type="project" value="UniProtKB-KW"/>
</dbReference>
<feature type="compositionally biased region" description="Low complexity" evidence="2">
    <location>
        <begin position="342"/>
        <end position="352"/>
    </location>
</feature>
<organism evidence="6 7">
    <name type="scientific">Acanthaster planci</name>
    <name type="common">Crown-of-thorns starfish</name>
    <dbReference type="NCBI Taxonomy" id="133434"/>
    <lineage>
        <taxon>Eukaryota</taxon>
        <taxon>Metazoa</taxon>
        <taxon>Echinodermata</taxon>
        <taxon>Eleutherozoa</taxon>
        <taxon>Asterozoa</taxon>
        <taxon>Asteroidea</taxon>
        <taxon>Valvatacea</taxon>
        <taxon>Valvatida</taxon>
        <taxon>Acanthasteridae</taxon>
        <taxon>Acanthaster</taxon>
    </lineage>
</organism>
<feature type="compositionally biased region" description="Gly residues" evidence="2">
    <location>
        <begin position="50"/>
        <end position="61"/>
    </location>
</feature>
<feature type="domain" description="C2" evidence="3">
    <location>
        <begin position="614"/>
        <end position="735"/>
    </location>
</feature>
<dbReference type="GO" id="GO:0046578">
    <property type="term" value="P:regulation of Ras protein signal transduction"/>
    <property type="evidence" value="ECO:0007669"/>
    <property type="project" value="TreeGrafter"/>
</dbReference>
<feature type="region of interest" description="Disordered" evidence="2">
    <location>
        <begin position="1"/>
        <end position="63"/>
    </location>
</feature>
<feature type="region of interest" description="Disordered" evidence="2">
    <location>
        <begin position="992"/>
        <end position="1083"/>
    </location>
</feature>
<dbReference type="SUPFAM" id="SSF50156">
    <property type="entry name" value="PDZ domain-like"/>
    <property type="match status" value="1"/>
</dbReference>
<name>A0A8B7Z7T4_ACAPL</name>
<dbReference type="InterPro" id="IPR057459">
    <property type="entry name" value="SYDE1/2_C2"/>
</dbReference>
<protein>
    <submittedName>
        <fullName evidence="7">Rho GTPase-activating protein 100F-like</fullName>
    </submittedName>
</protein>
<dbReference type="Gene3D" id="2.30.42.10">
    <property type="match status" value="1"/>
</dbReference>
<feature type="compositionally biased region" description="Basic and acidic residues" evidence="2">
    <location>
        <begin position="381"/>
        <end position="394"/>
    </location>
</feature>
<feature type="domain" description="PDZ" evidence="4">
    <location>
        <begin position="138"/>
        <end position="209"/>
    </location>
</feature>
<feature type="compositionally biased region" description="Basic and acidic residues" evidence="2">
    <location>
        <begin position="543"/>
        <end position="561"/>
    </location>
</feature>
<dbReference type="InterPro" id="IPR052118">
    <property type="entry name" value="Rho-GAP_regulator"/>
</dbReference>
<dbReference type="SMART" id="SM00324">
    <property type="entry name" value="RhoGAP"/>
    <property type="match status" value="1"/>
</dbReference>
<dbReference type="InterPro" id="IPR000198">
    <property type="entry name" value="RhoGAP_dom"/>
</dbReference>
<dbReference type="Pfam" id="PF00620">
    <property type="entry name" value="RhoGAP"/>
    <property type="match status" value="1"/>
</dbReference>
<evidence type="ECO:0000313" key="6">
    <source>
        <dbReference type="Proteomes" id="UP000694845"/>
    </source>
</evidence>
<dbReference type="SMART" id="SM00228">
    <property type="entry name" value="PDZ"/>
    <property type="match status" value="1"/>
</dbReference>
<dbReference type="Pfam" id="PF25336">
    <property type="entry name" value="C2_SYDE"/>
    <property type="match status" value="1"/>
</dbReference>
<dbReference type="InterPro" id="IPR008936">
    <property type="entry name" value="Rho_GTPase_activation_prot"/>
</dbReference>
<dbReference type="Proteomes" id="UP000694845">
    <property type="component" value="Unplaced"/>
</dbReference>
<accession>A0A8B7Z7T4</accession>
<dbReference type="GO" id="GO:0007165">
    <property type="term" value="P:signal transduction"/>
    <property type="evidence" value="ECO:0007669"/>
    <property type="project" value="InterPro"/>
</dbReference>
<keyword evidence="6" id="KW-1185">Reference proteome</keyword>
<dbReference type="InterPro" id="IPR000008">
    <property type="entry name" value="C2_dom"/>
</dbReference>
<keyword evidence="1" id="KW-0343">GTPase activation</keyword>
<evidence type="ECO:0000259" key="3">
    <source>
        <dbReference type="PROSITE" id="PS50004"/>
    </source>
</evidence>
<feature type="domain" description="Rho-GAP" evidence="5">
    <location>
        <begin position="774"/>
        <end position="978"/>
    </location>
</feature>
<dbReference type="InterPro" id="IPR001478">
    <property type="entry name" value="PDZ"/>
</dbReference>
<evidence type="ECO:0000313" key="7">
    <source>
        <dbReference type="RefSeq" id="XP_022101719.1"/>
    </source>
</evidence>
<dbReference type="PANTHER" id="PTHR46150:SF3">
    <property type="entry name" value="RHO GTPASE-ACTIVATING PROTEIN 100F"/>
    <property type="match status" value="1"/>
</dbReference>
<dbReference type="PROSITE" id="PS50238">
    <property type="entry name" value="RHOGAP"/>
    <property type="match status" value="1"/>
</dbReference>
<dbReference type="KEGG" id="aplc:110985187"/>
<feature type="region of interest" description="Disordered" evidence="2">
    <location>
        <begin position="261"/>
        <end position="283"/>
    </location>
</feature>
<gene>
    <name evidence="7" type="primary">LOC110985187</name>
</gene>
<dbReference type="InterPro" id="IPR036034">
    <property type="entry name" value="PDZ_sf"/>
</dbReference>
<dbReference type="Gene3D" id="2.60.40.150">
    <property type="entry name" value="C2 domain"/>
    <property type="match status" value="1"/>
</dbReference>
<evidence type="ECO:0000256" key="2">
    <source>
        <dbReference type="SAM" id="MobiDB-lite"/>
    </source>
</evidence>
<dbReference type="PROSITE" id="PS50106">
    <property type="entry name" value="PDZ"/>
    <property type="match status" value="1"/>
</dbReference>
<proteinExistence type="predicted"/>
<sequence length="1083" mass="120762">MTDRGSRRSRTLSDCQNVERGTKKLSSRSQSADYWAGERDQPSSLPTTGGHDGGGGTGGGAMQIDTPAGFRHVSGITNEMVSTIQAAERELFTDLSRAQAFEDTDATFAVFNRPNNGKLRISVAQEREILGGAYLLRTVEITKIPGRTLGFFIREGDGLDRRDGIHVSRLMLGGLVEESGLIQIGDEILYVNNVDVSRKTLDEVYMILQIPIRLLITLKSRQIGKGVFRSSWGSFTSDNISPGRFSPAALGLGSKQRSISVGTNSSLGSMSDRSPGSFTDGSQSGLAVQFEDKENSLRCKGSNQHRLLDLKGPRAAHYHDLDLHEESEQQVQSALEPDMAGSSTTSSSSNSSAIGGGRAPAPPLQVPVRDFKLRHLSASDAQHESETPKPETFHRAASFDPSTLPAEEDSDNMVFVDDEDYDDLREIPDTEVDSFTNVHGLRSSVPVYSSRKKQRPYSAFIETDHKGFSKEVDDIRKDAQMMDKKQSSGKLRRASSSDDVIAALTTTTKPRGNANRQHSSAGDSRTVRPRSAILEFLPNAMRRSGEGKARQRKPGQVEKTTKSSLMGKKADKNSAEATAEDGSRYVPKPSPDKKTRRISASKPLDIDATQFTKYKSDLGSRLRNRQMPLSGILTLHLYGSRKMAPSLSSRKENRDLYCVMEVDAVHKAQTATVSGKDEFCWDEKFEIDLERAHDLSLLIYSYTDWDTNRQKLCYKAVVRLTQLLMHSTRPKDEPFRLAVRLEPRGIMYAKFSFTERHVTLKRVPSLDRRGLFGVPLEVVVRRENTHTNIPIIVQKCIEEIELRGINMVGVYRVCGSAKRKKRLHDEFEASSSLVDLSRENYPDLNVITGVLKDYLRELPEPLFTTKMCQRFMDTFGNQSADPACDGEKLVQMIESLPPANRTTASYIMDHLKLIMVHSETNKMNAYNIAVCFGPVLMSAASSGSNAALSREAVSGKDADYEKHIDVLQTMLEVWPGKRADFDKIQQRIKEQQELLEEEERPEAEPDHDPFLDNDPLLDNQEEDSCYHSNDDLDETLRAKDGDEDGGKPCLQHQQHQEAQEQQQQPQPDGEDEWDSDNLQVSPC</sequence>
<dbReference type="AlphaFoldDB" id="A0A8B7Z7T4"/>
<feature type="compositionally biased region" description="Basic and acidic residues" evidence="2">
    <location>
        <begin position="1024"/>
        <end position="1046"/>
    </location>
</feature>
<dbReference type="InterPro" id="IPR035892">
    <property type="entry name" value="C2_domain_sf"/>
</dbReference>
<dbReference type="GO" id="GO:0016477">
    <property type="term" value="P:cell migration"/>
    <property type="evidence" value="ECO:0007669"/>
    <property type="project" value="TreeGrafter"/>
</dbReference>
<dbReference type="SUPFAM" id="SSF49562">
    <property type="entry name" value="C2 domain (Calcium/lipid-binding domain, CaLB)"/>
    <property type="match status" value="1"/>
</dbReference>
<feature type="region of interest" description="Disordered" evidence="2">
    <location>
        <begin position="325"/>
        <end position="365"/>
    </location>
</feature>
<dbReference type="PANTHER" id="PTHR46150">
    <property type="entry name" value="RHO GTPASE-ACTIVATING PROTEIN 100F"/>
    <property type="match status" value="1"/>
</dbReference>
<dbReference type="RefSeq" id="XP_022101719.1">
    <property type="nucleotide sequence ID" value="XM_022246027.1"/>
</dbReference>
<evidence type="ECO:0000256" key="1">
    <source>
        <dbReference type="ARBA" id="ARBA00022468"/>
    </source>
</evidence>
<dbReference type="GeneID" id="110985187"/>
<reference evidence="7" key="1">
    <citation type="submission" date="2025-08" db="UniProtKB">
        <authorList>
            <consortium name="RefSeq"/>
        </authorList>
    </citation>
    <scope>IDENTIFICATION</scope>
</reference>
<dbReference type="GO" id="GO:0097060">
    <property type="term" value="C:synaptic membrane"/>
    <property type="evidence" value="ECO:0007669"/>
    <property type="project" value="TreeGrafter"/>
</dbReference>
<dbReference type="CDD" id="cd06718">
    <property type="entry name" value="PDZ_Par6-like"/>
    <property type="match status" value="1"/>
</dbReference>